<accession>A0A2N5CKZ7</accession>
<reference evidence="1 4" key="2">
    <citation type="submission" date="2018-01" db="EMBL/GenBank/DDBJ databases">
        <title>Complete genome sequence of Caulobacter flavus RHGG3.</title>
        <authorList>
            <person name="Yang E."/>
        </authorList>
    </citation>
    <scope>NUCLEOTIDE SEQUENCE [LARGE SCALE GENOMIC DNA]</scope>
    <source>
        <strain evidence="1 4">RHGG3</strain>
    </source>
</reference>
<evidence type="ECO:0000313" key="3">
    <source>
        <dbReference type="Proteomes" id="UP000234483"/>
    </source>
</evidence>
<proteinExistence type="predicted"/>
<dbReference type="EMBL" id="CP026100">
    <property type="protein sequence ID" value="AYV48263.1"/>
    <property type="molecule type" value="Genomic_DNA"/>
</dbReference>
<reference evidence="2 3" key="1">
    <citation type="submission" date="2017-12" db="EMBL/GenBank/DDBJ databases">
        <title>The genome sequence of Caulobacter flavus CGMCC1 15093.</title>
        <authorList>
            <person name="Gao J."/>
            <person name="Mao X."/>
            <person name="Sun J."/>
        </authorList>
    </citation>
    <scope>NUCLEOTIDE SEQUENCE [LARGE SCALE GENOMIC DNA]</scope>
    <source>
        <strain evidence="2 3">CGMCC1 15093</strain>
    </source>
</reference>
<evidence type="ECO:0000313" key="2">
    <source>
        <dbReference type="EMBL" id="PLR06423.1"/>
    </source>
</evidence>
<dbReference type="EMBL" id="PJRQ01000052">
    <property type="protein sequence ID" value="PLR06423.1"/>
    <property type="molecule type" value="Genomic_DNA"/>
</dbReference>
<evidence type="ECO:0000313" key="1">
    <source>
        <dbReference type="EMBL" id="AYV48263.1"/>
    </source>
</evidence>
<protein>
    <recommendedName>
        <fullName evidence="5">Tetratricopeptide repeat protein</fullName>
    </recommendedName>
</protein>
<keyword evidence="4" id="KW-1185">Reference proteome</keyword>
<dbReference type="KEGG" id="cfh:C1707_19465"/>
<evidence type="ECO:0000313" key="4">
    <source>
        <dbReference type="Proteomes" id="UP000281192"/>
    </source>
</evidence>
<evidence type="ECO:0008006" key="5">
    <source>
        <dbReference type="Google" id="ProtNLM"/>
    </source>
</evidence>
<dbReference type="Proteomes" id="UP000281192">
    <property type="component" value="Chromosome"/>
</dbReference>
<dbReference type="Proteomes" id="UP000234483">
    <property type="component" value="Unassembled WGS sequence"/>
</dbReference>
<name>A0A2N5CKZ7_9CAUL</name>
<gene>
    <name evidence="1" type="ORF">C1707_19465</name>
    <name evidence="2" type="ORF">CFHF_24835</name>
</gene>
<sequence length="537" mass="59667">MAGALKNVGADHQDTACLFEIEERIEAPVNEPGVLVSHGVGPFLDDFAIVATFGLGAIFSRRAETVRALTGSEGRRGGRDSHHTLLSGVYDETVDVSDVQAEEFARFVEALLALERRSFLGAMRAMRSFVSGLHRLADDPSLAYTLLVAAIESLAQTFDDYEPRWQDLDMRKRVDLDRAIASAATDVQEAFRAAVLKHEHLSLGRRYREFILARVDGGYFRQTGLKGRPVARWELEPALRLAYGLRSAHVHELKRLPDVLTIGAHHNEIASVERQPALTFEGLYRVTRHAIRAFVAEQPKIESEPYNYQLEEAGIVSLPWAAQYWIGRPFSRPSEALPRFEGALEILCSQLMHEPNPALFPDMRPVLAEVERLLGQAPHADRPAMVCLYILYNTQIAPAYRSPGHEAFIEAHIEEASRPGPVTLTLVPLYGEHDDDAWSLPDHQNALDAYFDQRRRANGLHAPRLVEAAMCLHLAEKYRLVGDLDSARTTIARAVETHPGVPALLALEARFNGEAPIDWEAVLLPPAKVSEVEGGMA</sequence>
<dbReference type="AlphaFoldDB" id="A0A2N5CKZ7"/>
<organism evidence="2 3">
    <name type="scientific">Caulobacter flavus</name>
    <dbReference type="NCBI Taxonomy" id="1679497"/>
    <lineage>
        <taxon>Bacteria</taxon>
        <taxon>Pseudomonadati</taxon>
        <taxon>Pseudomonadota</taxon>
        <taxon>Alphaproteobacteria</taxon>
        <taxon>Caulobacterales</taxon>
        <taxon>Caulobacteraceae</taxon>
        <taxon>Caulobacter</taxon>
    </lineage>
</organism>
<dbReference type="OrthoDB" id="5142861at2"/>